<dbReference type="InterPro" id="IPR044884">
    <property type="entry name" value="Ribosomal_mL55_sf"/>
</dbReference>
<sequence length="127" mass="15337">MSCINSIQFYGRIIMEIQTKLLRVQYLFLNSYLKRYLNNNIADITKIHRDIYTRRYPTKVVKADGSSIDVRYHEPRKIIKLPLDLSLLSEDERRIRLEKRKPKKKVKISDDLEDNFNAKKYLKYLKK</sequence>
<gene>
    <name evidence="1" type="ORF">DIATSA_LOCUS3212</name>
</gene>
<dbReference type="Proteomes" id="UP001153714">
    <property type="component" value="Chromosome 13"/>
</dbReference>
<dbReference type="InterPro" id="IPR018615">
    <property type="entry name" value="Ribosomal_mL55"/>
</dbReference>
<dbReference type="PANTHER" id="PTHR34095">
    <property type="entry name" value="39S RIBOSOMAL PROTEIN L55, MITOCHONDRIAL"/>
    <property type="match status" value="1"/>
</dbReference>
<dbReference type="GO" id="GO:0003735">
    <property type="term" value="F:structural constituent of ribosome"/>
    <property type="evidence" value="ECO:0007669"/>
    <property type="project" value="InterPro"/>
</dbReference>
<dbReference type="EMBL" id="OU893344">
    <property type="protein sequence ID" value="CAG9785157.1"/>
    <property type="molecule type" value="Genomic_DNA"/>
</dbReference>
<evidence type="ECO:0000313" key="1">
    <source>
        <dbReference type="EMBL" id="CAG9785157.1"/>
    </source>
</evidence>
<dbReference type="AlphaFoldDB" id="A0A9N9QX66"/>
<accession>A0A9N9QX66</accession>
<keyword evidence="2" id="KW-1185">Reference proteome</keyword>
<reference evidence="1" key="2">
    <citation type="submission" date="2022-10" db="EMBL/GenBank/DDBJ databases">
        <authorList>
            <consortium name="ENA_rothamsted_submissions"/>
            <consortium name="culmorum"/>
            <person name="King R."/>
        </authorList>
    </citation>
    <scope>NUCLEOTIDE SEQUENCE</scope>
</reference>
<proteinExistence type="predicted"/>
<dbReference type="GO" id="GO:0006412">
    <property type="term" value="P:translation"/>
    <property type="evidence" value="ECO:0007669"/>
    <property type="project" value="TreeGrafter"/>
</dbReference>
<organism evidence="1 2">
    <name type="scientific">Diatraea saccharalis</name>
    <name type="common">sugarcane borer</name>
    <dbReference type="NCBI Taxonomy" id="40085"/>
    <lineage>
        <taxon>Eukaryota</taxon>
        <taxon>Metazoa</taxon>
        <taxon>Ecdysozoa</taxon>
        <taxon>Arthropoda</taxon>
        <taxon>Hexapoda</taxon>
        <taxon>Insecta</taxon>
        <taxon>Pterygota</taxon>
        <taxon>Neoptera</taxon>
        <taxon>Endopterygota</taxon>
        <taxon>Lepidoptera</taxon>
        <taxon>Glossata</taxon>
        <taxon>Ditrysia</taxon>
        <taxon>Pyraloidea</taxon>
        <taxon>Crambidae</taxon>
        <taxon>Crambinae</taxon>
        <taxon>Diatraea</taxon>
    </lineage>
</organism>
<name>A0A9N9QX66_9NEOP</name>
<evidence type="ECO:0000313" key="2">
    <source>
        <dbReference type="Proteomes" id="UP001153714"/>
    </source>
</evidence>
<dbReference type="OrthoDB" id="9986315at2759"/>
<dbReference type="PANTHER" id="PTHR34095:SF1">
    <property type="entry name" value="LARGE RIBOSOMAL SUBUNIT PROTEIN ML55"/>
    <property type="match status" value="1"/>
</dbReference>
<dbReference type="GO" id="GO:0005762">
    <property type="term" value="C:mitochondrial large ribosomal subunit"/>
    <property type="evidence" value="ECO:0007669"/>
    <property type="project" value="InterPro"/>
</dbReference>
<protein>
    <recommendedName>
        <fullName evidence="3">Mitochondrial ribosomal protein L55</fullName>
    </recommendedName>
</protein>
<reference evidence="1" key="1">
    <citation type="submission" date="2021-12" db="EMBL/GenBank/DDBJ databases">
        <authorList>
            <person name="King R."/>
        </authorList>
    </citation>
    <scope>NUCLEOTIDE SEQUENCE</scope>
</reference>
<evidence type="ECO:0008006" key="3">
    <source>
        <dbReference type="Google" id="ProtNLM"/>
    </source>
</evidence>
<dbReference type="Gene3D" id="6.20.130.20">
    <property type="entry name" value="Mitochondrial ribosomal protein L55"/>
    <property type="match status" value="1"/>
</dbReference>
<dbReference type="Pfam" id="PF09776">
    <property type="entry name" value="Mitoc_L55"/>
    <property type="match status" value="1"/>
</dbReference>